<feature type="domain" description="HTH merR-type" evidence="3">
    <location>
        <begin position="5"/>
        <end position="74"/>
    </location>
</feature>
<dbReference type="SUPFAM" id="SSF46955">
    <property type="entry name" value="Putative DNA-binding domain"/>
    <property type="match status" value="1"/>
</dbReference>
<keyword evidence="1" id="KW-0238">DNA-binding</keyword>
<evidence type="ECO:0000256" key="1">
    <source>
        <dbReference type="ARBA" id="ARBA00023125"/>
    </source>
</evidence>
<comment type="caution">
    <text evidence="4">The sequence shown here is derived from an EMBL/GenBank/DDBJ whole genome shotgun (WGS) entry which is preliminary data.</text>
</comment>
<name>A0ABU1B5S0_9STRE</name>
<accession>A0ABU1B5S0</accession>
<proteinExistence type="predicted"/>
<reference evidence="4 5" key="1">
    <citation type="submission" date="2023-08" db="EMBL/GenBank/DDBJ databases">
        <title>Streptococcus ruminantium-associated sheep mastitis outbreak detected in Italy is distinct from bovine isolates.</title>
        <authorList>
            <person name="Rosa M.N."/>
            <person name="Vezina B."/>
            <person name="Tola S."/>
        </authorList>
    </citation>
    <scope>NUCLEOTIDE SEQUENCE [LARGE SCALE GENOMIC DNA]</scope>
    <source>
        <strain evidence="4 5">OM6730</strain>
    </source>
</reference>
<sequence length="127" mass="14864">MTTSYYSIGEVSKRLNIPISTIRYYDKHGLLPFVRRTESGLRQFSDVDIDILTHISCFKTAGMPIKEIRRYFKLYEMGDSTITERYELIHQQQLNVQQQIKELQKALQVLADKADNYKKALQNNQSS</sequence>
<evidence type="ECO:0000313" key="4">
    <source>
        <dbReference type="EMBL" id="MDQ8833341.1"/>
    </source>
</evidence>
<dbReference type="SMART" id="SM00422">
    <property type="entry name" value="HTH_MERR"/>
    <property type="match status" value="1"/>
</dbReference>
<dbReference type="Proteomes" id="UP001228446">
    <property type="component" value="Unassembled WGS sequence"/>
</dbReference>
<dbReference type="EMBL" id="JAVIBX010000020">
    <property type="protein sequence ID" value="MDQ8833341.1"/>
    <property type="molecule type" value="Genomic_DNA"/>
</dbReference>
<dbReference type="CDD" id="cd01109">
    <property type="entry name" value="HTH_YyaN"/>
    <property type="match status" value="1"/>
</dbReference>
<dbReference type="InterPro" id="IPR000551">
    <property type="entry name" value="MerR-type_HTH_dom"/>
</dbReference>
<protein>
    <submittedName>
        <fullName evidence="4">MerR family transcriptional regulator</fullName>
    </submittedName>
</protein>
<evidence type="ECO:0000313" key="5">
    <source>
        <dbReference type="Proteomes" id="UP001228446"/>
    </source>
</evidence>
<dbReference type="Gene3D" id="1.10.1660.10">
    <property type="match status" value="1"/>
</dbReference>
<organism evidence="4 5">
    <name type="scientific">Streptococcus ruminantium</name>
    <dbReference type="NCBI Taxonomy" id="1917441"/>
    <lineage>
        <taxon>Bacteria</taxon>
        <taxon>Bacillati</taxon>
        <taxon>Bacillota</taxon>
        <taxon>Bacilli</taxon>
        <taxon>Lactobacillales</taxon>
        <taxon>Streptococcaceae</taxon>
        <taxon>Streptococcus</taxon>
    </lineage>
</organism>
<evidence type="ECO:0000259" key="3">
    <source>
        <dbReference type="PROSITE" id="PS50937"/>
    </source>
</evidence>
<dbReference type="PANTHER" id="PTHR30204">
    <property type="entry name" value="REDOX-CYCLING DRUG-SENSING TRANSCRIPTIONAL ACTIVATOR SOXR"/>
    <property type="match status" value="1"/>
</dbReference>
<feature type="coiled-coil region" evidence="2">
    <location>
        <begin position="93"/>
        <end position="120"/>
    </location>
</feature>
<dbReference type="InterPro" id="IPR047057">
    <property type="entry name" value="MerR_fam"/>
</dbReference>
<keyword evidence="5" id="KW-1185">Reference proteome</keyword>
<dbReference type="PANTHER" id="PTHR30204:SF82">
    <property type="entry name" value="TRANSCRIPTIONAL REGULATOR, MERR FAMILY"/>
    <property type="match status" value="1"/>
</dbReference>
<dbReference type="Pfam" id="PF13411">
    <property type="entry name" value="MerR_1"/>
    <property type="match status" value="1"/>
</dbReference>
<dbReference type="InterPro" id="IPR009061">
    <property type="entry name" value="DNA-bd_dom_put_sf"/>
</dbReference>
<dbReference type="PROSITE" id="PS50937">
    <property type="entry name" value="HTH_MERR_2"/>
    <property type="match status" value="1"/>
</dbReference>
<evidence type="ECO:0000256" key="2">
    <source>
        <dbReference type="SAM" id="Coils"/>
    </source>
</evidence>
<gene>
    <name evidence="4" type="ORF">RFF62_06040</name>
</gene>
<dbReference type="RefSeq" id="WP_237374259.1">
    <property type="nucleotide sequence ID" value="NZ_AP025333.1"/>
</dbReference>
<keyword evidence="2" id="KW-0175">Coiled coil</keyword>